<proteinExistence type="predicted"/>
<dbReference type="Proteomes" id="UP001155110">
    <property type="component" value="Unassembled WGS sequence"/>
</dbReference>
<accession>A0AAW5P700</accession>
<dbReference type="AlphaFoldDB" id="A0AAW5P700"/>
<protein>
    <submittedName>
        <fullName evidence="1">Uncharacterized protein</fullName>
    </submittedName>
</protein>
<name>A0AAW5P700_9BACT</name>
<gene>
    <name evidence="1" type="ORF">GGP99_001687</name>
</gene>
<sequence length="74" mass="8740">MTHSRCRREGCWAKPAWRCDRCHQVFCDLHIQYGDEIDIVDLLDNTIGLCDMCIKKRKRRAPGIIEQHFPQIAQ</sequence>
<reference evidence="1" key="1">
    <citation type="submission" date="2022-08" db="EMBL/GenBank/DDBJ databases">
        <title>Genomic Encyclopedia of Type Strains, Phase V (KMG-V): Genome sequencing to study the core and pangenomes of soil and plant-associated prokaryotes.</title>
        <authorList>
            <person name="Whitman W."/>
        </authorList>
    </citation>
    <scope>NUCLEOTIDE SEQUENCE</scope>
    <source>
        <strain evidence="1">SP3002</strain>
    </source>
</reference>
<evidence type="ECO:0000313" key="2">
    <source>
        <dbReference type="Proteomes" id="UP001155110"/>
    </source>
</evidence>
<organism evidence="1 2">
    <name type="scientific">Salinibacter ruber</name>
    <dbReference type="NCBI Taxonomy" id="146919"/>
    <lineage>
        <taxon>Bacteria</taxon>
        <taxon>Pseudomonadati</taxon>
        <taxon>Rhodothermota</taxon>
        <taxon>Rhodothermia</taxon>
        <taxon>Rhodothermales</taxon>
        <taxon>Salinibacteraceae</taxon>
        <taxon>Salinibacter</taxon>
    </lineage>
</organism>
<dbReference type="EMBL" id="JANTZM010000007">
    <property type="protein sequence ID" value="MCS4157723.1"/>
    <property type="molecule type" value="Genomic_DNA"/>
</dbReference>
<comment type="caution">
    <text evidence="1">The sequence shown here is derived from an EMBL/GenBank/DDBJ whole genome shotgun (WGS) entry which is preliminary data.</text>
</comment>
<evidence type="ECO:0000313" key="1">
    <source>
        <dbReference type="EMBL" id="MCS4157723.1"/>
    </source>
</evidence>